<gene>
    <name evidence="1" type="ORF">B0H16DRAFT_1262654</name>
</gene>
<reference evidence="1" key="1">
    <citation type="submission" date="2023-03" db="EMBL/GenBank/DDBJ databases">
        <title>Massive genome expansion in bonnet fungi (Mycena s.s.) driven by repeated elements and novel gene families across ecological guilds.</title>
        <authorList>
            <consortium name="Lawrence Berkeley National Laboratory"/>
            <person name="Harder C.B."/>
            <person name="Miyauchi S."/>
            <person name="Viragh M."/>
            <person name="Kuo A."/>
            <person name="Thoen E."/>
            <person name="Andreopoulos B."/>
            <person name="Lu D."/>
            <person name="Skrede I."/>
            <person name="Drula E."/>
            <person name="Henrissat B."/>
            <person name="Morin E."/>
            <person name="Kohler A."/>
            <person name="Barry K."/>
            <person name="LaButti K."/>
            <person name="Morin E."/>
            <person name="Salamov A."/>
            <person name="Lipzen A."/>
            <person name="Mereny Z."/>
            <person name="Hegedus B."/>
            <person name="Baldrian P."/>
            <person name="Stursova M."/>
            <person name="Weitz H."/>
            <person name="Taylor A."/>
            <person name="Grigoriev I.V."/>
            <person name="Nagy L.G."/>
            <person name="Martin F."/>
            <person name="Kauserud H."/>
        </authorList>
    </citation>
    <scope>NUCLEOTIDE SEQUENCE</scope>
    <source>
        <strain evidence="1">CBHHK182m</strain>
    </source>
</reference>
<accession>A0AAD7IM45</accession>
<feature type="non-terminal residue" evidence="1">
    <location>
        <position position="1"/>
    </location>
</feature>
<dbReference type="Proteomes" id="UP001215598">
    <property type="component" value="Unassembled WGS sequence"/>
</dbReference>
<evidence type="ECO:0000313" key="1">
    <source>
        <dbReference type="EMBL" id="KAJ7745345.1"/>
    </source>
</evidence>
<proteinExistence type="predicted"/>
<dbReference type="EMBL" id="JARKIB010000083">
    <property type="protein sequence ID" value="KAJ7745345.1"/>
    <property type="molecule type" value="Genomic_DNA"/>
</dbReference>
<dbReference type="AlphaFoldDB" id="A0AAD7IM45"/>
<keyword evidence="2" id="KW-1185">Reference proteome</keyword>
<comment type="caution">
    <text evidence="1">The sequence shown here is derived from an EMBL/GenBank/DDBJ whole genome shotgun (WGS) entry which is preliminary data.</text>
</comment>
<name>A0AAD7IM45_9AGAR</name>
<feature type="non-terminal residue" evidence="1">
    <location>
        <position position="69"/>
    </location>
</feature>
<sequence length="69" mass="7941">LLLLLRKSLTDKEIPHRTKLTRLVFEAWDQYYVELKAALRAVIGKIGFTADIWSSKGLNAYLAITAHWL</sequence>
<organism evidence="1 2">
    <name type="scientific">Mycena metata</name>
    <dbReference type="NCBI Taxonomy" id="1033252"/>
    <lineage>
        <taxon>Eukaryota</taxon>
        <taxon>Fungi</taxon>
        <taxon>Dikarya</taxon>
        <taxon>Basidiomycota</taxon>
        <taxon>Agaricomycotina</taxon>
        <taxon>Agaricomycetes</taxon>
        <taxon>Agaricomycetidae</taxon>
        <taxon>Agaricales</taxon>
        <taxon>Marasmiineae</taxon>
        <taxon>Mycenaceae</taxon>
        <taxon>Mycena</taxon>
    </lineage>
</organism>
<protein>
    <submittedName>
        <fullName evidence="1">Uncharacterized protein</fullName>
    </submittedName>
</protein>
<evidence type="ECO:0000313" key="2">
    <source>
        <dbReference type="Proteomes" id="UP001215598"/>
    </source>
</evidence>